<dbReference type="Proteomes" id="UP000530660">
    <property type="component" value="Unassembled WGS sequence"/>
</dbReference>
<reference evidence="2 3" key="1">
    <citation type="journal article" date="2020" name="J. Phycol.">
        <title>Comparative genome analysis reveals Cyanidiococcus gen. nov., a new extremophilic red algal genus sister to Cyanidioschyzon (Cyanidioschyzonaceae, Rhodophyta).</title>
        <authorList>
            <person name="Liu S.-L."/>
            <person name="Chiang Y.-R."/>
            <person name="Yoon H.S."/>
            <person name="Fu H.-Y."/>
        </authorList>
    </citation>
    <scope>NUCLEOTIDE SEQUENCE [LARGE SCALE GENOMIC DNA]</scope>
    <source>
        <strain evidence="2 3">THAL066</strain>
    </source>
</reference>
<dbReference type="PANTHER" id="PTHR11096:SF1">
    <property type="entry name" value="RNA 3'-TERMINAL PHOSPHATE CYCLASE-LIKE PROTEIN"/>
    <property type="match status" value="1"/>
</dbReference>
<name>A0A7J7ILA5_9RHOD</name>
<evidence type="ECO:0000313" key="2">
    <source>
        <dbReference type="EMBL" id="KAF6003883.1"/>
    </source>
</evidence>
<dbReference type="GO" id="GO:0004521">
    <property type="term" value="F:RNA endonuclease activity"/>
    <property type="evidence" value="ECO:0007669"/>
    <property type="project" value="TreeGrafter"/>
</dbReference>
<dbReference type="GO" id="GO:0005730">
    <property type="term" value="C:nucleolus"/>
    <property type="evidence" value="ECO:0007669"/>
    <property type="project" value="TreeGrafter"/>
</dbReference>
<protein>
    <recommendedName>
        <fullName evidence="1">RNA 3'-terminal phosphate cyclase insert domain-containing protein</fullName>
    </recommendedName>
</protein>
<dbReference type="AlphaFoldDB" id="A0A7J7ILA5"/>
<organism evidence="2 3">
    <name type="scientific">Cyanidiococcus yangmingshanensis</name>
    <dbReference type="NCBI Taxonomy" id="2690220"/>
    <lineage>
        <taxon>Eukaryota</taxon>
        <taxon>Rhodophyta</taxon>
        <taxon>Bangiophyceae</taxon>
        <taxon>Cyanidiales</taxon>
        <taxon>Cyanidiaceae</taxon>
        <taxon>Cyanidiococcus</taxon>
    </lineage>
</organism>
<sequence>MSQPSPGRDQWRACCVCCAGCVMACVGSKPSVSSTSPCIPVSMSDVFLRSILQETLPLVEHRCNDLGSYSVTILLAPLLILAPFGKHMTRVRFRRVVTESSVPETIDAFLNCTLPLAQACLGNDSWSALTLSRSLHVQLLRRDVVSSSPARAEGAAPRGAVLFECPVLRNRLDLATLRNALRGGSDFHGRSVIQKLRGVVSTAGIAPTWGLRLIDLSRSCFQQWLSEVYIHAVRVPKAHTPMCGITVWAESADGCVYAASASWAEDLDAFSAELGNLVGFVRLDALFYSRLVTRLRRCIRRAGRTDTNHQNLLIWYMALAPSTEPLQVCLGTHVGPWSRLLVGDLERALGARFHLQQDPSTRLWWLRSRGIDYCNWSRARS</sequence>
<feature type="domain" description="RNA 3'-terminal phosphate cyclase insert" evidence="1">
    <location>
        <begin position="193"/>
        <end position="266"/>
    </location>
</feature>
<dbReference type="EMBL" id="VWRR01000005">
    <property type="protein sequence ID" value="KAF6003883.1"/>
    <property type="molecule type" value="Genomic_DNA"/>
</dbReference>
<dbReference type="GO" id="GO:0000479">
    <property type="term" value="P:endonucleolytic cleavage of tricistronic rRNA transcript (SSU-rRNA, 5.8S rRNA, LSU-rRNA)"/>
    <property type="evidence" value="ECO:0007669"/>
    <property type="project" value="TreeGrafter"/>
</dbReference>
<keyword evidence="3" id="KW-1185">Reference proteome</keyword>
<dbReference type="OrthoDB" id="1911237at2759"/>
<accession>A0A7J7ILA5</accession>
<evidence type="ECO:0000313" key="3">
    <source>
        <dbReference type="Proteomes" id="UP000530660"/>
    </source>
</evidence>
<dbReference type="InterPro" id="IPR036553">
    <property type="entry name" value="RPTC_insert"/>
</dbReference>
<gene>
    <name evidence="2" type="ORF">F1559_003287</name>
</gene>
<dbReference type="Gene3D" id="3.30.360.20">
    <property type="entry name" value="RNA 3'-terminal phosphate cyclase, insert domain"/>
    <property type="match status" value="1"/>
</dbReference>
<dbReference type="Pfam" id="PF05189">
    <property type="entry name" value="RTC_insert"/>
    <property type="match status" value="1"/>
</dbReference>
<dbReference type="InterPro" id="IPR013791">
    <property type="entry name" value="RNA3'-term_phos_cycl_insert"/>
</dbReference>
<proteinExistence type="predicted"/>
<comment type="caution">
    <text evidence="2">The sequence shown here is derived from an EMBL/GenBank/DDBJ whole genome shotgun (WGS) entry which is preliminary data.</text>
</comment>
<evidence type="ECO:0000259" key="1">
    <source>
        <dbReference type="Pfam" id="PF05189"/>
    </source>
</evidence>
<dbReference type="InterPro" id="IPR000228">
    <property type="entry name" value="RNA3'_term_phos_cyc"/>
</dbReference>
<dbReference type="PANTHER" id="PTHR11096">
    <property type="entry name" value="RNA 3' TERMINAL PHOSPHATE CYCLASE"/>
    <property type="match status" value="1"/>
</dbReference>